<organism evidence="10 11">
    <name type="scientific">Micavibrio aeruginosavorus</name>
    <dbReference type="NCBI Taxonomy" id="349221"/>
    <lineage>
        <taxon>Bacteria</taxon>
        <taxon>Pseudomonadati</taxon>
        <taxon>Bdellovibrionota</taxon>
        <taxon>Bdellovibrionia</taxon>
        <taxon>Bdellovibrionales</taxon>
        <taxon>Pseudobdellovibrionaceae</taxon>
        <taxon>Micavibrio</taxon>
    </lineage>
</organism>
<dbReference type="Pfam" id="PF00266">
    <property type="entry name" value="Aminotran_5"/>
    <property type="match status" value="1"/>
</dbReference>
<keyword evidence="5 8" id="KW-0663">Pyridoxal phosphate</keyword>
<dbReference type="EC" id="2.8.1.7" evidence="3 8"/>
<dbReference type="InterPro" id="IPR015424">
    <property type="entry name" value="PyrdxlP-dep_Trfase"/>
</dbReference>
<dbReference type="InterPro" id="IPR020578">
    <property type="entry name" value="Aminotrans_V_PyrdxlP_BS"/>
</dbReference>
<dbReference type="InterPro" id="IPR015421">
    <property type="entry name" value="PyrdxlP-dep_Trfase_major"/>
</dbReference>
<dbReference type="PANTHER" id="PTHR43586:SF8">
    <property type="entry name" value="CYSTEINE DESULFURASE 1, CHLOROPLASTIC"/>
    <property type="match status" value="1"/>
</dbReference>
<dbReference type="GO" id="GO:0031071">
    <property type="term" value="F:cysteine desulfurase activity"/>
    <property type="evidence" value="ECO:0007669"/>
    <property type="project" value="UniProtKB-UniRule"/>
</dbReference>
<keyword evidence="4 8" id="KW-0808">Transferase</keyword>
<dbReference type="PANTHER" id="PTHR43586">
    <property type="entry name" value="CYSTEINE DESULFURASE"/>
    <property type="match status" value="1"/>
</dbReference>
<dbReference type="EMBL" id="CP066681">
    <property type="protein sequence ID" value="QQG35544.1"/>
    <property type="molecule type" value="Genomic_DNA"/>
</dbReference>
<evidence type="ECO:0000313" key="11">
    <source>
        <dbReference type="Proteomes" id="UP000595362"/>
    </source>
</evidence>
<name>A0A7T5R178_9BACT</name>
<evidence type="ECO:0000259" key="9">
    <source>
        <dbReference type="Pfam" id="PF00266"/>
    </source>
</evidence>
<comment type="similarity">
    <text evidence="2 8">Belongs to the class-V pyridoxal-phosphate-dependent aminotransferase family. Csd subfamily.</text>
</comment>
<evidence type="ECO:0000256" key="4">
    <source>
        <dbReference type="ARBA" id="ARBA00022679"/>
    </source>
</evidence>
<evidence type="ECO:0000256" key="6">
    <source>
        <dbReference type="ARBA" id="ARBA00050776"/>
    </source>
</evidence>
<dbReference type="InterPro" id="IPR010970">
    <property type="entry name" value="Cys_dSase_SufS"/>
</dbReference>
<dbReference type="Proteomes" id="UP000595362">
    <property type="component" value="Chromosome"/>
</dbReference>
<dbReference type="SUPFAM" id="SSF53383">
    <property type="entry name" value="PLP-dependent transferases"/>
    <property type="match status" value="1"/>
</dbReference>
<proteinExistence type="inferred from homology"/>
<dbReference type="GO" id="GO:0006534">
    <property type="term" value="P:cysteine metabolic process"/>
    <property type="evidence" value="ECO:0007669"/>
    <property type="project" value="UniProtKB-UniRule"/>
</dbReference>
<evidence type="ECO:0000313" key="10">
    <source>
        <dbReference type="EMBL" id="QQG35544.1"/>
    </source>
</evidence>
<protein>
    <recommendedName>
        <fullName evidence="3 8">Cysteine desulfurase</fullName>
        <ecNumber evidence="3 8">2.8.1.7</ecNumber>
    </recommendedName>
</protein>
<reference evidence="10 11" key="1">
    <citation type="submission" date="2020-07" db="EMBL/GenBank/DDBJ databases">
        <title>Huge and variable diversity of episymbiotic CPR bacteria and DPANN archaea in groundwater ecosystems.</title>
        <authorList>
            <person name="He C.Y."/>
            <person name="Keren R."/>
            <person name="Whittaker M."/>
            <person name="Farag I.F."/>
            <person name="Doudna J."/>
            <person name="Cate J.H.D."/>
            <person name="Banfield J.F."/>
        </authorList>
    </citation>
    <scope>NUCLEOTIDE SEQUENCE [LARGE SCALE GENOMIC DNA]</scope>
    <source>
        <strain evidence="10">NC_groundwater_70_Ag_B-0.1um_54_66</strain>
    </source>
</reference>
<dbReference type="NCBIfam" id="TIGR01979">
    <property type="entry name" value="sufS"/>
    <property type="match status" value="1"/>
</dbReference>
<dbReference type="CDD" id="cd06453">
    <property type="entry name" value="SufS_like"/>
    <property type="match status" value="1"/>
</dbReference>
<dbReference type="Gene3D" id="3.90.1150.10">
    <property type="entry name" value="Aspartate Aminotransferase, domain 1"/>
    <property type="match status" value="1"/>
</dbReference>
<evidence type="ECO:0000256" key="3">
    <source>
        <dbReference type="ARBA" id="ARBA00012239"/>
    </source>
</evidence>
<dbReference type="PROSITE" id="PS00595">
    <property type="entry name" value="AA_TRANSFER_CLASS_5"/>
    <property type="match status" value="1"/>
</dbReference>
<evidence type="ECO:0000256" key="8">
    <source>
        <dbReference type="RuleBase" id="RU004506"/>
    </source>
</evidence>
<evidence type="ECO:0000256" key="1">
    <source>
        <dbReference type="ARBA" id="ARBA00001933"/>
    </source>
</evidence>
<dbReference type="Gene3D" id="3.40.640.10">
    <property type="entry name" value="Type I PLP-dependent aspartate aminotransferase-like (Major domain)"/>
    <property type="match status" value="1"/>
</dbReference>
<dbReference type="AlphaFoldDB" id="A0A7T5R178"/>
<comment type="cofactor">
    <cofactor evidence="1 7">
        <name>pyridoxal 5'-phosphate</name>
        <dbReference type="ChEBI" id="CHEBI:597326"/>
    </cofactor>
</comment>
<comment type="catalytic activity">
    <reaction evidence="6 8">
        <text>(sulfur carrier)-H + L-cysteine = (sulfur carrier)-SH + L-alanine</text>
        <dbReference type="Rhea" id="RHEA:43892"/>
        <dbReference type="Rhea" id="RHEA-COMP:14737"/>
        <dbReference type="Rhea" id="RHEA-COMP:14739"/>
        <dbReference type="ChEBI" id="CHEBI:29917"/>
        <dbReference type="ChEBI" id="CHEBI:35235"/>
        <dbReference type="ChEBI" id="CHEBI:57972"/>
        <dbReference type="ChEBI" id="CHEBI:64428"/>
        <dbReference type="EC" id="2.8.1.7"/>
    </reaction>
</comment>
<evidence type="ECO:0000256" key="2">
    <source>
        <dbReference type="ARBA" id="ARBA00010447"/>
    </source>
</evidence>
<dbReference type="InterPro" id="IPR000192">
    <property type="entry name" value="Aminotrans_V_dom"/>
</dbReference>
<evidence type="ECO:0000256" key="7">
    <source>
        <dbReference type="RuleBase" id="RU004504"/>
    </source>
</evidence>
<feature type="domain" description="Aminotransferase class V" evidence="9">
    <location>
        <begin position="34"/>
        <end position="404"/>
    </location>
</feature>
<dbReference type="InterPro" id="IPR015422">
    <property type="entry name" value="PyrdxlP-dep_Trfase_small"/>
</dbReference>
<comment type="function">
    <text evidence="8">Catalyzes the removal of elemental sulfur and selenium atoms from L-cysteine, L-cystine, L-selenocysteine, and L-selenocystine to produce L-alanine.</text>
</comment>
<accession>A0A7T5R178</accession>
<evidence type="ECO:0000256" key="5">
    <source>
        <dbReference type="ARBA" id="ARBA00022898"/>
    </source>
</evidence>
<sequence length="416" mass="44684">MAKAVAPKSVRTIADLRADFPTLAGKMSGKPVAYLDTGASAQKPQAVIDAMKDVMESHYANIHRGLYEFSQTTTTEYEAVRAKVAGFIGAGSENEVIFTRNTTEAINLVAHSWGRRVLERGDDVIITEMEHHANIVPWQLVCGMTGAKLKVVPVNDDGTLNIAAFEHMVTEKTKIVSFVHISNSLGTINPAKKIVEICKAKNPNVTVLIDGSQSAVHGPVNVQDLGCDFFAFTGHKLYGPTGVGVLWAKAEILEQMPPYQGGGDMIEQVTFAKTTFKEAPAKFEAGTPAIVEVIGLGAAIDYVQGIGMDVIAAHEKSLFEYAMKELAAIPGLTYYGTGPDKAGIISFRADWGHPSDIGMILDQCGVAVRTGHHCCQPLMQRFGVEATVRASLGLYSDENDIDALVDGLHKARSLLG</sequence>
<gene>
    <name evidence="10" type="ORF">HYS17_08415</name>
</gene>
<dbReference type="GO" id="GO:0030170">
    <property type="term" value="F:pyridoxal phosphate binding"/>
    <property type="evidence" value="ECO:0007669"/>
    <property type="project" value="UniProtKB-UniRule"/>
</dbReference>